<accession>A0A3M0AJV9</accession>
<dbReference type="AlphaFoldDB" id="A0A3M0AJV9"/>
<dbReference type="InterPro" id="IPR045179">
    <property type="entry name" value="YgfZ/GcvT"/>
</dbReference>
<dbReference type="RefSeq" id="WP_121877092.1">
    <property type="nucleotide sequence ID" value="NZ_REFJ01000004.1"/>
</dbReference>
<dbReference type="GO" id="GO:0016226">
    <property type="term" value="P:iron-sulfur cluster assembly"/>
    <property type="evidence" value="ECO:0007669"/>
    <property type="project" value="TreeGrafter"/>
</dbReference>
<comment type="caution">
    <text evidence="1">The sequence shown here is derived from an EMBL/GenBank/DDBJ whole genome shotgun (WGS) entry which is preliminary data.</text>
</comment>
<dbReference type="Proteomes" id="UP000267187">
    <property type="component" value="Unassembled WGS sequence"/>
</dbReference>
<organism evidence="1 2">
    <name type="scientific">Umboniibacter marinipuniceus</name>
    <dbReference type="NCBI Taxonomy" id="569599"/>
    <lineage>
        <taxon>Bacteria</taxon>
        <taxon>Pseudomonadati</taxon>
        <taxon>Pseudomonadota</taxon>
        <taxon>Gammaproteobacteria</taxon>
        <taxon>Cellvibrionales</taxon>
        <taxon>Cellvibrionaceae</taxon>
        <taxon>Umboniibacter</taxon>
    </lineage>
</organism>
<evidence type="ECO:0000313" key="2">
    <source>
        <dbReference type="Proteomes" id="UP000267187"/>
    </source>
</evidence>
<sequence length="270" mass="28670">MATTNIGHLSIYAITGADAATFLQNQITADINKVTAEKAAFTASCDLKGRAIATFLIAKIDTGFLILVDENCADELVAHYRKYAAFSKVSIEQRSDLSVHFCAQSDQPATNPFSQQDSLIRHPNGTSAWLIQAQASSQQTSLPAARANVDAGVVFTDASSKSAFIPQIIGVDQLGGISFTKGCYLGQEIVARMKYLGKSKKSLHRAKLSGVAPHNGDELQTAEGKLAGTVVATAGELGEYQILAVISDKFVNDPLTLNGEMITELTASNS</sequence>
<dbReference type="PANTHER" id="PTHR22602">
    <property type="entry name" value="TRANSFERASE CAF17, MITOCHONDRIAL-RELATED"/>
    <property type="match status" value="1"/>
</dbReference>
<proteinExistence type="predicted"/>
<dbReference type="Gene3D" id="3.30.70.1400">
    <property type="entry name" value="Aminomethyltransferase beta-barrel domains"/>
    <property type="match status" value="1"/>
</dbReference>
<dbReference type="OrthoDB" id="9796287at2"/>
<reference evidence="1 2" key="1">
    <citation type="submission" date="2018-10" db="EMBL/GenBank/DDBJ databases">
        <title>Genomic Encyclopedia of Type Strains, Phase IV (KMG-IV): sequencing the most valuable type-strain genomes for metagenomic binning, comparative biology and taxonomic classification.</title>
        <authorList>
            <person name="Goeker M."/>
        </authorList>
    </citation>
    <scope>NUCLEOTIDE SEQUENCE [LARGE SCALE GENOMIC DNA]</scope>
    <source>
        <strain evidence="1 2">DSM 25080</strain>
    </source>
</reference>
<dbReference type="EMBL" id="REFJ01000004">
    <property type="protein sequence ID" value="RMA79332.1"/>
    <property type="molecule type" value="Genomic_DNA"/>
</dbReference>
<dbReference type="NCBIfam" id="TIGR03317">
    <property type="entry name" value="ygfZ_signature"/>
    <property type="match status" value="1"/>
</dbReference>
<dbReference type="PANTHER" id="PTHR22602:SF0">
    <property type="entry name" value="TRANSFERASE CAF17, MITOCHONDRIAL-RELATED"/>
    <property type="match status" value="1"/>
</dbReference>
<evidence type="ECO:0000313" key="1">
    <source>
        <dbReference type="EMBL" id="RMA79332.1"/>
    </source>
</evidence>
<protein>
    <submittedName>
        <fullName evidence="1">Uncharacterized protein</fullName>
    </submittedName>
</protein>
<dbReference type="SUPFAM" id="SSF103025">
    <property type="entry name" value="Folate-binding domain"/>
    <property type="match status" value="1"/>
</dbReference>
<dbReference type="Gene3D" id="2.40.30.160">
    <property type="match status" value="1"/>
</dbReference>
<dbReference type="InterPro" id="IPR017703">
    <property type="entry name" value="YgfZ/GCV_T_CS"/>
</dbReference>
<name>A0A3M0AJV9_9GAMM</name>
<keyword evidence="2" id="KW-1185">Reference proteome</keyword>
<gene>
    <name evidence="1" type="ORF">DFR27_1772</name>
</gene>